<organism evidence="1">
    <name type="scientific">Homo sapiens</name>
    <name type="common">Human</name>
    <dbReference type="NCBI Taxonomy" id="9606"/>
    <lineage>
        <taxon>Eukaryota</taxon>
        <taxon>Metazoa</taxon>
        <taxon>Chordata</taxon>
        <taxon>Craniata</taxon>
        <taxon>Vertebrata</taxon>
        <taxon>Euteleostomi</taxon>
        <taxon>Mammalia</taxon>
        <taxon>Eutheria</taxon>
        <taxon>Euarchontoglires</taxon>
        <taxon>Primates</taxon>
        <taxon>Haplorrhini</taxon>
        <taxon>Catarrhini</taxon>
        <taxon>Hominidae</taxon>
        <taxon>Homo</taxon>
    </lineage>
</organism>
<name>O95659_HUMAN</name>
<feature type="non-terminal residue" evidence="1">
    <location>
        <position position="1"/>
    </location>
</feature>
<protein>
    <submittedName>
        <fullName evidence="1">Soluble CD44</fullName>
    </submittedName>
</protein>
<dbReference type="AlphaFoldDB" id="O95659"/>
<evidence type="ECO:0000313" key="1">
    <source>
        <dbReference type="EMBL" id="AAD00766.1"/>
    </source>
</evidence>
<dbReference type="ChiTaRS" id="CD44">
    <property type="organism name" value="human"/>
</dbReference>
<proteinExistence type="evidence at transcript level"/>
<accession>O95659</accession>
<dbReference type="EMBL" id="U94903">
    <property type="protein sequence ID" value="AAD00766.1"/>
    <property type="molecule type" value="mRNA"/>
</dbReference>
<sequence length="33" mass="3464">WKAFAAIVCSGDKHMVGGDLTNTGSSLIPPPHR</sequence>
<dbReference type="OrthoDB" id="9938473at2759"/>
<gene>
    <name evidence="1" type="primary">CD44</name>
</gene>
<reference evidence="1" key="1">
    <citation type="submission" date="1997-03" db="EMBL/GenBank/DDBJ databases">
        <authorList>
            <person name="Yu Q."/>
            <person name="Toole B.P."/>
        </authorList>
    </citation>
    <scope>NUCLEOTIDE SEQUENCE</scope>
</reference>